<evidence type="ECO:0000313" key="5">
    <source>
        <dbReference type="EMBL" id="CAB5151536.1"/>
    </source>
</evidence>
<proteinExistence type="predicted"/>
<evidence type="ECO:0000313" key="2">
    <source>
        <dbReference type="EMBL" id="CAB4732819.1"/>
    </source>
</evidence>
<evidence type="ECO:0000313" key="3">
    <source>
        <dbReference type="EMBL" id="CAB4826298.1"/>
    </source>
</evidence>
<dbReference type="EMBL" id="CAFBRY010000040">
    <property type="protein sequence ID" value="CAB5151536.1"/>
    <property type="molecule type" value="Genomic_DNA"/>
</dbReference>
<dbReference type="PROSITE" id="PS51257">
    <property type="entry name" value="PROKAR_LIPOPROTEIN"/>
    <property type="match status" value="1"/>
</dbReference>
<reference evidence="1" key="1">
    <citation type="submission" date="2020-05" db="EMBL/GenBank/DDBJ databases">
        <authorList>
            <person name="Chiriac C."/>
            <person name="Salcher M."/>
            <person name="Ghai R."/>
            <person name="Kavagutti S V."/>
        </authorList>
    </citation>
    <scope>NUCLEOTIDE SEQUENCE</scope>
</reference>
<dbReference type="AlphaFoldDB" id="A0A6J5ZMR8"/>
<name>A0A6J5ZMR8_9ZZZZ</name>
<dbReference type="EMBL" id="CAEZYO010000027">
    <property type="protein sequence ID" value="CAB4732819.1"/>
    <property type="molecule type" value="Genomic_DNA"/>
</dbReference>
<gene>
    <name evidence="2" type="ORF">UFOPK2731_00955</name>
    <name evidence="3" type="ORF">UFOPK3161_00927</name>
    <name evidence="4" type="ORF">UFOPK3288_01179</name>
    <name evidence="1" type="ORF">UFOPK3962_00967</name>
    <name evidence="5" type="ORF">UFOPK4427_01121</name>
</gene>
<dbReference type="InterPro" id="IPR027304">
    <property type="entry name" value="Trigger_fact/SurA_dom_sf"/>
</dbReference>
<dbReference type="EMBL" id="CAFBLC010000046">
    <property type="protein sequence ID" value="CAB4855281.1"/>
    <property type="molecule type" value="Genomic_DNA"/>
</dbReference>
<sequence>MKKILAVVAVATTLLLTGCSQVGSAASVGSTKISQATVQGSIDAILAARKGVDTSQMQLQTGEELNRGQLRFHLLTALLRDVATEIKLSVSKAEIDTRRQSILDQVGGADQLPNALVGAGIAPNDFDQYIEAISLSDKISEALKAAGIADADIGAQIQKLVVAKAKELGVTVNPRYGKWDGTVADVVATDSAGTAVTPSTK</sequence>
<evidence type="ECO:0000313" key="4">
    <source>
        <dbReference type="EMBL" id="CAB4855281.1"/>
    </source>
</evidence>
<organism evidence="1">
    <name type="scientific">freshwater metagenome</name>
    <dbReference type="NCBI Taxonomy" id="449393"/>
    <lineage>
        <taxon>unclassified sequences</taxon>
        <taxon>metagenomes</taxon>
        <taxon>ecological metagenomes</taxon>
    </lineage>
</organism>
<protein>
    <submittedName>
        <fullName evidence="1">Unannotated protein</fullName>
    </submittedName>
</protein>
<evidence type="ECO:0000313" key="1">
    <source>
        <dbReference type="EMBL" id="CAB4340833.1"/>
    </source>
</evidence>
<accession>A0A6J5ZMR8</accession>
<dbReference type="EMBL" id="CAFABC010000024">
    <property type="protein sequence ID" value="CAB4826298.1"/>
    <property type="molecule type" value="Genomic_DNA"/>
</dbReference>
<dbReference type="EMBL" id="CAESAH010000028">
    <property type="protein sequence ID" value="CAB4340833.1"/>
    <property type="molecule type" value="Genomic_DNA"/>
</dbReference>
<dbReference type="SUPFAM" id="SSF109998">
    <property type="entry name" value="Triger factor/SurA peptide-binding domain-like"/>
    <property type="match status" value="1"/>
</dbReference>